<dbReference type="VEuPathDB" id="FungiDB:FOXG_02207"/>
<accession>A0A420P615</accession>
<reference evidence="1 2" key="1">
    <citation type="journal article" date="2018" name="Sci. Rep.">
        <title>Characterisation of pathogen-specific regions and novel effector candidates in Fusarium oxysporum f. sp. cepae.</title>
        <authorList>
            <person name="Armitage A.D."/>
            <person name="Taylor A."/>
            <person name="Sobczyk M.K."/>
            <person name="Baxter L."/>
            <person name="Greenfield B.P."/>
            <person name="Bates H.J."/>
            <person name="Wilson F."/>
            <person name="Jackson A.C."/>
            <person name="Ott S."/>
            <person name="Harrison R.J."/>
            <person name="Clarkson J.P."/>
        </authorList>
    </citation>
    <scope>NUCLEOTIDE SEQUENCE [LARGE SCALE GENOMIC DNA]</scope>
    <source>
        <strain evidence="1 2">Fo_A28</strain>
    </source>
</reference>
<evidence type="ECO:0000313" key="2">
    <source>
        <dbReference type="Proteomes" id="UP000285860"/>
    </source>
</evidence>
<name>A0A420P615_FUSOX</name>
<dbReference type="AlphaFoldDB" id="A0A420P615"/>
<dbReference type="VEuPathDB" id="FungiDB:FOMG_04845"/>
<dbReference type="EMBL" id="MRCY01000388">
    <property type="protein sequence ID" value="RKK87966.1"/>
    <property type="molecule type" value="Genomic_DNA"/>
</dbReference>
<dbReference type="VEuPathDB" id="FungiDB:FOIG_05588"/>
<protein>
    <submittedName>
        <fullName evidence="1">Uncharacterized protein</fullName>
    </submittedName>
</protein>
<dbReference type="VEuPathDB" id="FungiDB:FOZG_05015"/>
<organism evidence="1 2">
    <name type="scientific">Fusarium oxysporum</name>
    <name type="common">Fusarium vascular wilt</name>
    <dbReference type="NCBI Taxonomy" id="5507"/>
    <lineage>
        <taxon>Eukaryota</taxon>
        <taxon>Fungi</taxon>
        <taxon>Dikarya</taxon>
        <taxon>Ascomycota</taxon>
        <taxon>Pezizomycotina</taxon>
        <taxon>Sordariomycetes</taxon>
        <taxon>Hypocreomycetidae</taxon>
        <taxon>Hypocreales</taxon>
        <taxon>Nectriaceae</taxon>
        <taxon>Fusarium</taxon>
        <taxon>Fusarium oxysporum species complex</taxon>
    </lineage>
</organism>
<sequence length="53" mass="6172">MTLAQLTRDRKCRRLIVYGTLTLIGSDSSYYVEESEQVAGAVMMRETEPDWDW</sequence>
<dbReference type="VEuPathDB" id="FungiDB:FOC4_g10010561"/>
<evidence type="ECO:0000313" key="1">
    <source>
        <dbReference type="EMBL" id="RKK87966.1"/>
    </source>
</evidence>
<dbReference type="VEuPathDB" id="FungiDB:HZS61_010106"/>
<dbReference type="Proteomes" id="UP000285860">
    <property type="component" value="Unassembled WGS sequence"/>
</dbReference>
<dbReference type="VEuPathDB" id="FungiDB:FOC1_g10013547"/>
<gene>
    <name evidence="1" type="ORF">BFJ68_g16982</name>
</gene>
<comment type="caution">
    <text evidence="1">The sequence shown here is derived from an EMBL/GenBank/DDBJ whole genome shotgun (WGS) entry which is preliminary data.</text>
</comment>
<proteinExistence type="predicted"/>